<proteinExistence type="predicted"/>
<protein>
    <submittedName>
        <fullName evidence="1">Uncharacterized protein</fullName>
    </submittedName>
</protein>
<reference evidence="1 2" key="1">
    <citation type="journal article" date="2016" name="Mol. Biol. Evol.">
        <title>Comparative Genomics of Early-Diverging Mushroom-Forming Fungi Provides Insights into the Origins of Lignocellulose Decay Capabilities.</title>
        <authorList>
            <person name="Nagy L.G."/>
            <person name="Riley R."/>
            <person name="Tritt A."/>
            <person name="Adam C."/>
            <person name="Daum C."/>
            <person name="Floudas D."/>
            <person name="Sun H."/>
            <person name="Yadav J.S."/>
            <person name="Pangilinan J."/>
            <person name="Larsson K.H."/>
            <person name="Matsuura K."/>
            <person name="Barry K."/>
            <person name="Labutti K."/>
            <person name="Kuo R."/>
            <person name="Ohm R.A."/>
            <person name="Bhattacharya S.S."/>
            <person name="Shirouzu T."/>
            <person name="Yoshinaga Y."/>
            <person name="Martin F.M."/>
            <person name="Grigoriev I.V."/>
            <person name="Hibbett D.S."/>
        </authorList>
    </citation>
    <scope>NUCLEOTIDE SEQUENCE [LARGE SCALE GENOMIC DNA]</scope>
    <source>
        <strain evidence="1 2">TUFC12733</strain>
    </source>
</reference>
<dbReference type="Proteomes" id="UP000076738">
    <property type="component" value="Unassembled WGS sequence"/>
</dbReference>
<name>A0A167R4T2_CALVF</name>
<sequence length="283" mass="31476">MPLTATMTSNLDNYVHLVNPARTRSREATMEAANVQHAQLMARAVRGEFNGSVGWPQSPLSERLVAARCDRPKYNWPMMSSDRFEAGLEAKKNLAQLQTMARWDASQHDPETARAWNWQYRVTLREIANLEHSIGVRPDKEPRGVQGQMPLELIQYISKSGDITESCNLVDWLAWQEHYSVCIPSLTIVVSLLIVHSHKGAVLADEMGLQPDPGTSASYHQTISSAQFWTRLFGFLKLQFEEEEDAAQALEDVLLASKSALSAGEIARIRETVGISGMGGKGL</sequence>
<dbReference type="OrthoDB" id="428577at2759"/>
<dbReference type="STRING" id="1330018.A0A167R4T2"/>
<evidence type="ECO:0000313" key="2">
    <source>
        <dbReference type="Proteomes" id="UP000076738"/>
    </source>
</evidence>
<keyword evidence="2" id="KW-1185">Reference proteome</keyword>
<organism evidence="1 2">
    <name type="scientific">Calocera viscosa (strain TUFC12733)</name>
    <dbReference type="NCBI Taxonomy" id="1330018"/>
    <lineage>
        <taxon>Eukaryota</taxon>
        <taxon>Fungi</taxon>
        <taxon>Dikarya</taxon>
        <taxon>Basidiomycota</taxon>
        <taxon>Agaricomycotina</taxon>
        <taxon>Dacrymycetes</taxon>
        <taxon>Dacrymycetales</taxon>
        <taxon>Dacrymycetaceae</taxon>
        <taxon>Calocera</taxon>
    </lineage>
</organism>
<gene>
    <name evidence="1" type="ORF">CALVIDRAFT_584211</name>
</gene>
<accession>A0A167R4T2</accession>
<evidence type="ECO:0000313" key="1">
    <source>
        <dbReference type="EMBL" id="KZP00557.1"/>
    </source>
</evidence>
<dbReference type="EMBL" id="KV417269">
    <property type="protein sequence ID" value="KZP00557.1"/>
    <property type="molecule type" value="Genomic_DNA"/>
</dbReference>
<dbReference type="AlphaFoldDB" id="A0A167R4T2"/>